<sequence length="444" mass="46676">MPESQRAAAVSAIAHVPGTNATRLRPYLASEGYIRRVALTAVAWTASPQDVLPDLLAHASSDDAHVAVYAASRAARFVPPSALAAALGPVLTEGKITARKEALRILLRDRVPEAMDLVTAAWEDPGQHRDVRAAIVSAVRERLAEPAARRILAEAAEGPRDLARQVLGALPLQIDERFRTEYAALVVRVARSADPEARDAALTAVPAWAPWAPDAPAVLAALITDLGETRSWRRALSALVGCVAEGAGAAELRTVAAELGAAPDLPDAAADRDLPALQRLTALVDAVRGTAARDRDGADRAVRAVDGRLPEPLAGELTAAALRWDSPGAAEAVDALADRCTGGPLAVRHVADALAGGPLEGRHPRAGAVFARHDLPDPDQVYPHAARLAARGDLAGGLFACALAERHGPRAGWPQTWRDLLRGLRAHTAPDVSFVARTIHTAHE</sequence>
<evidence type="ECO:0000313" key="1">
    <source>
        <dbReference type="EMBL" id="GAA4622798.1"/>
    </source>
</evidence>
<name>A0ABP8U342_9ACTN</name>
<evidence type="ECO:0008006" key="3">
    <source>
        <dbReference type="Google" id="ProtNLM"/>
    </source>
</evidence>
<proteinExistence type="predicted"/>
<dbReference type="RefSeq" id="WP_345430048.1">
    <property type="nucleotide sequence ID" value="NZ_BAABHK010000002.1"/>
</dbReference>
<dbReference type="EMBL" id="BAABHK010000002">
    <property type="protein sequence ID" value="GAA4622798.1"/>
    <property type="molecule type" value="Genomic_DNA"/>
</dbReference>
<organism evidence="1 2">
    <name type="scientific">Actinoallomurus vinaceus</name>
    <dbReference type="NCBI Taxonomy" id="1080074"/>
    <lineage>
        <taxon>Bacteria</taxon>
        <taxon>Bacillati</taxon>
        <taxon>Actinomycetota</taxon>
        <taxon>Actinomycetes</taxon>
        <taxon>Streptosporangiales</taxon>
        <taxon>Thermomonosporaceae</taxon>
        <taxon>Actinoallomurus</taxon>
    </lineage>
</organism>
<comment type="caution">
    <text evidence="1">The sequence shown here is derived from an EMBL/GenBank/DDBJ whole genome shotgun (WGS) entry which is preliminary data.</text>
</comment>
<gene>
    <name evidence="1" type="ORF">GCM10023196_016450</name>
</gene>
<reference evidence="2" key="1">
    <citation type="journal article" date="2019" name="Int. J. Syst. Evol. Microbiol.">
        <title>The Global Catalogue of Microorganisms (GCM) 10K type strain sequencing project: providing services to taxonomists for standard genome sequencing and annotation.</title>
        <authorList>
            <consortium name="The Broad Institute Genomics Platform"/>
            <consortium name="The Broad Institute Genome Sequencing Center for Infectious Disease"/>
            <person name="Wu L."/>
            <person name="Ma J."/>
        </authorList>
    </citation>
    <scope>NUCLEOTIDE SEQUENCE [LARGE SCALE GENOMIC DNA]</scope>
    <source>
        <strain evidence="2">JCM 17939</strain>
    </source>
</reference>
<accession>A0ABP8U342</accession>
<dbReference type="Proteomes" id="UP001501442">
    <property type="component" value="Unassembled WGS sequence"/>
</dbReference>
<evidence type="ECO:0000313" key="2">
    <source>
        <dbReference type="Proteomes" id="UP001501442"/>
    </source>
</evidence>
<keyword evidence="2" id="KW-1185">Reference proteome</keyword>
<protein>
    <recommendedName>
        <fullName evidence="3">HEAT repeat domain-containing protein</fullName>
    </recommendedName>
</protein>